<protein>
    <submittedName>
        <fullName evidence="2">Uncharacterized protein</fullName>
    </submittedName>
</protein>
<feature type="compositionally biased region" description="Basic and acidic residues" evidence="1">
    <location>
        <begin position="51"/>
        <end position="61"/>
    </location>
</feature>
<evidence type="ECO:0000313" key="2">
    <source>
        <dbReference type="EMBL" id="KAL0405966.1"/>
    </source>
</evidence>
<name>A0AAW2TMG0_9LAMI</name>
<feature type="region of interest" description="Disordered" evidence="1">
    <location>
        <begin position="1"/>
        <end position="39"/>
    </location>
</feature>
<gene>
    <name evidence="2" type="ORF">Slati_3910500</name>
</gene>
<sequence>MSSTDKSIGYVGENLCEDPSEATSKRPGSNPPSYDGGRRWSLCQAARRLLDESSKEEEGVMRKRRDPPLVW</sequence>
<feature type="region of interest" description="Disordered" evidence="1">
    <location>
        <begin position="51"/>
        <end position="71"/>
    </location>
</feature>
<organism evidence="2">
    <name type="scientific">Sesamum latifolium</name>
    <dbReference type="NCBI Taxonomy" id="2727402"/>
    <lineage>
        <taxon>Eukaryota</taxon>
        <taxon>Viridiplantae</taxon>
        <taxon>Streptophyta</taxon>
        <taxon>Embryophyta</taxon>
        <taxon>Tracheophyta</taxon>
        <taxon>Spermatophyta</taxon>
        <taxon>Magnoliopsida</taxon>
        <taxon>eudicotyledons</taxon>
        <taxon>Gunneridae</taxon>
        <taxon>Pentapetalae</taxon>
        <taxon>asterids</taxon>
        <taxon>lamiids</taxon>
        <taxon>Lamiales</taxon>
        <taxon>Pedaliaceae</taxon>
        <taxon>Sesamum</taxon>
    </lineage>
</organism>
<dbReference type="AlphaFoldDB" id="A0AAW2TMG0"/>
<proteinExistence type="predicted"/>
<reference evidence="2" key="1">
    <citation type="submission" date="2020-06" db="EMBL/GenBank/DDBJ databases">
        <authorList>
            <person name="Li T."/>
            <person name="Hu X."/>
            <person name="Zhang T."/>
            <person name="Song X."/>
            <person name="Zhang H."/>
            <person name="Dai N."/>
            <person name="Sheng W."/>
            <person name="Hou X."/>
            <person name="Wei L."/>
        </authorList>
    </citation>
    <scope>NUCLEOTIDE SEQUENCE</scope>
    <source>
        <strain evidence="2">KEN1</strain>
        <tissue evidence="2">Leaf</tissue>
    </source>
</reference>
<dbReference type="EMBL" id="JACGWN010000014">
    <property type="protein sequence ID" value="KAL0405966.1"/>
    <property type="molecule type" value="Genomic_DNA"/>
</dbReference>
<accession>A0AAW2TMG0</accession>
<evidence type="ECO:0000256" key="1">
    <source>
        <dbReference type="SAM" id="MobiDB-lite"/>
    </source>
</evidence>
<reference evidence="2" key="2">
    <citation type="journal article" date="2024" name="Plant">
        <title>Genomic evolution and insights into agronomic trait innovations of Sesamum species.</title>
        <authorList>
            <person name="Miao H."/>
            <person name="Wang L."/>
            <person name="Qu L."/>
            <person name="Liu H."/>
            <person name="Sun Y."/>
            <person name="Le M."/>
            <person name="Wang Q."/>
            <person name="Wei S."/>
            <person name="Zheng Y."/>
            <person name="Lin W."/>
            <person name="Duan Y."/>
            <person name="Cao H."/>
            <person name="Xiong S."/>
            <person name="Wang X."/>
            <person name="Wei L."/>
            <person name="Li C."/>
            <person name="Ma Q."/>
            <person name="Ju M."/>
            <person name="Zhao R."/>
            <person name="Li G."/>
            <person name="Mu C."/>
            <person name="Tian Q."/>
            <person name="Mei H."/>
            <person name="Zhang T."/>
            <person name="Gao T."/>
            <person name="Zhang H."/>
        </authorList>
    </citation>
    <scope>NUCLEOTIDE SEQUENCE</scope>
    <source>
        <strain evidence="2">KEN1</strain>
    </source>
</reference>
<comment type="caution">
    <text evidence="2">The sequence shown here is derived from an EMBL/GenBank/DDBJ whole genome shotgun (WGS) entry which is preliminary data.</text>
</comment>